<keyword evidence="2" id="KW-0732">Signal</keyword>
<name>A0A077R6N6_9BASI</name>
<accession>A0A077R6N6</accession>
<feature type="region of interest" description="Disordered" evidence="1">
    <location>
        <begin position="362"/>
        <end position="497"/>
    </location>
</feature>
<evidence type="ECO:0000313" key="3">
    <source>
        <dbReference type="EMBL" id="CDI54637.1"/>
    </source>
</evidence>
<dbReference type="EMBL" id="HG529622">
    <property type="protein sequence ID" value="CDI54637.1"/>
    <property type="molecule type" value="Genomic_DNA"/>
</dbReference>
<feature type="compositionally biased region" description="Polar residues" evidence="1">
    <location>
        <begin position="443"/>
        <end position="455"/>
    </location>
</feature>
<evidence type="ECO:0000256" key="2">
    <source>
        <dbReference type="SAM" id="SignalP"/>
    </source>
</evidence>
<sequence length="592" mass="64172">MPSKIALSISVLTAALGMVNAAPHYEFKSHNGGHNVQSTSENKLIDLSKLGLNVDLLKRTDYSVCKKYISSYNGGHNVYSVNENKLIDLSDATIDISLLSNDGRKQKTWSKAPRYCLEYIQSYNGGHNVVVDNENKLIDLSGLNLDLDILKRNGPEFEYYNGGHNVESTNENKLIDVSDLLANVDILKRKAPSFSSYNGGHNVESDNDNKLLDLSNLLANVDVLKKRTNAEYSYYNGGHNVESTTENKLIDLSDLLANVDILKKRNAPEFSYYNGGHNVASSSENKLIDVSDLTALVNVLSKRHAPEVEYYNGGHNVESTSESKLIDLSDLTALVNVLSKRSLKGYGSKIRARDISESLYRRTNDDEDCTCVKKPKPQAPKQTSTQPPRGNNGGNGGNGGNSGNSGDCDATPTSTYKPQPPHTHKANPTTSTDKPQPPHTHKANPTTSTDKTQPPHTHKANPTTSTDKPSLLPTTTTLPTTSASSDKPSPSAKATCGSEEVYVDEGHNVVSKSSNKLVDLSNINIQISILDGLLGSEKKDKTVSADSVCTSKQGCCVSKSVYYYNGGHNVESTNENKGIDLSGLDLGLNILK</sequence>
<protein>
    <submittedName>
        <fullName evidence="3">Repellent protein 1</fullName>
    </submittedName>
</protein>
<evidence type="ECO:0000256" key="1">
    <source>
        <dbReference type="SAM" id="MobiDB-lite"/>
    </source>
</evidence>
<feature type="compositionally biased region" description="Gly residues" evidence="1">
    <location>
        <begin position="391"/>
        <end position="403"/>
    </location>
</feature>
<feature type="compositionally biased region" description="Polar residues" evidence="1">
    <location>
        <begin position="380"/>
        <end position="389"/>
    </location>
</feature>
<feature type="chain" id="PRO_5001723045" evidence="2">
    <location>
        <begin position="22"/>
        <end position="592"/>
    </location>
</feature>
<dbReference type="AlphaFoldDB" id="A0A077R6N6"/>
<organism evidence="3">
    <name type="scientific">Melanopsichium pennsylvanicum 4</name>
    <dbReference type="NCBI Taxonomy" id="1398559"/>
    <lineage>
        <taxon>Eukaryota</taxon>
        <taxon>Fungi</taxon>
        <taxon>Dikarya</taxon>
        <taxon>Basidiomycota</taxon>
        <taxon>Ustilaginomycotina</taxon>
        <taxon>Ustilaginomycetes</taxon>
        <taxon>Ustilaginales</taxon>
        <taxon>Ustilaginaceae</taxon>
        <taxon>Melanopsichium</taxon>
    </lineage>
</organism>
<reference evidence="3" key="1">
    <citation type="journal article" date="2014" name="Genome Biol. Evol.">
        <title>Gene Loss Rather Than Gene Gain Is Associated with a Host Jump from Monocots to Dicots in the Smut Fungus Melanopsichium pennsylvanicum.</title>
        <authorList>
            <person name="Sharma R."/>
            <person name="Mishra B."/>
            <person name="Runge F."/>
            <person name="Thines M."/>
        </authorList>
    </citation>
    <scope>NUCLEOTIDE SEQUENCE</scope>
    <source>
        <strain evidence="3">4</strain>
    </source>
</reference>
<feature type="compositionally biased region" description="Low complexity" evidence="1">
    <location>
        <begin position="462"/>
        <end position="495"/>
    </location>
</feature>
<feature type="signal peptide" evidence="2">
    <location>
        <begin position="1"/>
        <end position="21"/>
    </location>
</feature>
<proteinExistence type="predicted"/>